<sequence length="158" mass="16124">MSGYGSWRGRTAIIAVLLATLSGCARAPGGPGHDFLDLERREWGGMCAEGPCESTLGVGADGAWTFTSQRGSTTGRLTDGALLAMRRAVGSTSAAGTGDPDGNCEADADGTSVEYTWRLFEAPSETSTATSCGDGLDPEDPLVTALDDLAEDAAASLD</sequence>
<evidence type="ECO:0000313" key="3">
    <source>
        <dbReference type="Proteomes" id="UP000677016"/>
    </source>
</evidence>
<dbReference type="Proteomes" id="UP000677016">
    <property type="component" value="Unassembled WGS sequence"/>
</dbReference>
<dbReference type="EMBL" id="JAGSNF010000016">
    <property type="protein sequence ID" value="MBR7743916.1"/>
    <property type="molecule type" value="Genomic_DNA"/>
</dbReference>
<name>A0A941I146_9MICO</name>
<comment type="caution">
    <text evidence="2">The sequence shown here is derived from an EMBL/GenBank/DDBJ whole genome shotgun (WGS) entry which is preliminary data.</text>
</comment>
<proteinExistence type="predicted"/>
<feature type="chain" id="PRO_5039007051" description="DUF3558 domain-containing protein" evidence="1">
    <location>
        <begin position="28"/>
        <end position="158"/>
    </location>
</feature>
<reference evidence="2" key="1">
    <citation type="submission" date="2021-04" db="EMBL/GenBank/DDBJ databases">
        <title>Phycicoccus avicenniae sp. nov., a novel endophytic actinomycetes isolated from branch of Avicennia mariana.</title>
        <authorList>
            <person name="Tuo L."/>
        </authorList>
    </citation>
    <scope>NUCLEOTIDE SEQUENCE</scope>
    <source>
        <strain evidence="2">BSK3Z-2</strain>
    </source>
</reference>
<feature type="signal peptide" evidence="1">
    <location>
        <begin position="1"/>
        <end position="27"/>
    </location>
</feature>
<dbReference type="RefSeq" id="WP_211603202.1">
    <property type="nucleotide sequence ID" value="NZ_JAGSNF010000016.1"/>
</dbReference>
<protein>
    <recommendedName>
        <fullName evidence="4">DUF3558 domain-containing protein</fullName>
    </recommendedName>
</protein>
<organism evidence="2 3">
    <name type="scientific">Phycicoccus avicenniae</name>
    <dbReference type="NCBI Taxonomy" id="2828860"/>
    <lineage>
        <taxon>Bacteria</taxon>
        <taxon>Bacillati</taxon>
        <taxon>Actinomycetota</taxon>
        <taxon>Actinomycetes</taxon>
        <taxon>Micrococcales</taxon>
        <taxon>Intrasporangiaceae</taxon>
        <taxon>Phycicoccus</taxon>
    </lineage>
</organism>
<dbReference type="AlphaFoldDB" id="A0A941I146"/>
<accession>A0A941I146</accession>
<gene>
    <name evidence="2" type="ORF">KC207_11500</name>
</gene>
<evidence type="ECO:0008006" key="4">
    <source>
        <dbReference type="Google" id="ProtNLM"/>
    </source>
</evidence>
<evidence type="ECO:0000313" key="2">
    <source>
        <dbReference type="EMBL" id="MBR7743916.1"/>
    </source>
</evidence>
<evidence type="ECO:0000256" key="1">
    <source>
        <dbReference type="SAM" id="SignalP"/>
    </source>
</evidence>
<keyword evidence="3" id="KW-1185">Reference proteome</keyword>
<keyword evidence="1" id="KW-0732">Signal</keyword>